<dbReference type="KEGG" id="yrh:AABB31_05595"/>
<dbReference type="PROSITE" id="PS51257">
    <property type="entry name" value="PROKAR_LIPOPROTEIN"/>
    <property type="match status" value="1"/>
</dbReference>
<dbReference type="AlphaFoldDB" id="A0AAN0MLB4"/>
<organism evidence="2 3">
    <name type="scientific">Yoonia rhodophyticola</name>
    <dbReference type="NCBI Taxonomy" id="3137370"/>
    <lineage>
        <taxon>Bacteria</taxon>
        <taxon>Pseudomonadati</taxon>
        <taxon>Pseudomonadota</taxon>
        <taxon>Alphaproteobacteria</taxon>
        <taxon>Rhodobacterales</taxon>
        <taxon>Paracoccaceae</taxon>
        <taxon>Yoonia</taxon>
    </lineage>
</organism>
<reference evidence="2" key="1">
    <citation type="submission" date="2024-08" db="EMBL/GenBank/DDBJ databases">
        <title>Phylogenomic analyses of a clade within the roseobacter group suggest taxonomic reassignments of species of the genera Aestuariivita, Citreicella, Loktanella, Nautella, Pelagibaca, Ruegeria, Thalassobius, Thiobacimonas and Tropicibacter, and the proposal o.</title>
        <authorList>
            <person name="Jeon C.O."/>
        </authorList>
    </citation>
    <scope>NUCLEOTIDE SEQUENCE</scope>
    <source>
        <strain evidence="2">SS1-5</strain>
    </source>
</reference>
<keyword evidence="2" id="KW-0449">Lipoprotein</keyword>
<name>A0AAN0MLB4_9RHOB</name>
<keyword evidence="1" id="KW-0732">Signal</keyword>
<feature type="chain" id="PRO_5042921620" evidence="1">
    <location>
        <begin position="24"/>
        <end position="196"/>
    </location>
</feature>
<keyword evidence="3" id="KW-1185">Reference proteome</keyword>
<dbReference type="EMBL" id="CP151767">
    <property type="protein sequence ID" value="WZU68388.1"/>
    <property type="molecule type" value="Genomic_DNA"/>
</dbReference>
<sequence>MRRATLIIAALIALVACSNSPTGEINAAGAVLAAFRDNPPVTRYHELERAGAAAREMQWADQPPITTLLENRQAGYATWLTPAGATLTLQNGVLHSTRALPARLAASEISDSIGLIRARRAGRADRLHSFLDSNGQIVTRTYRCAITPTSDGMSEDCRSLDQSFINTYQLDAAGRVSQSRQWAGPGIGYIMIGAVR</sequence>
<dbReference type="InterPro" id="IPR023373">
    <property type="entry name" value="YmcC_sf"/>
</dbReference>
<evidence type="ECO:0000313" key="2">
    <source>
        <dbReference type="EMBL" id="WZU68388.1"/>
    </source>
</evidence>
<dbReference type="Pfam" id="PF11102">
    <property type="entry name" value="YjbF"/>
    <property type="match status" value="1"/>
</dbReference>
<proteinExistence type="predicted"/>
<protein>
    <submittedName>
        <fullName evidence="2">YjbF family lipoprotein</fullName>
    </submittedName>
</protein>
<dbReference type="Gene3D" id="2.40.360.10">
    <property type="entry name" value="YmcC-like"/>
    <property type="match status" value="1"/>
</dbReference>
<dbReference type="Proteomes" id="UP001470809">
    <property type="component" value="Chromosome"/>
</dbReference>
<evidence type="ECO:0000313" key="3">
    <source>
        <dbReference type="Proteomes" id="UP001470809"/>
    </source>
</evidence>
<feature type="signal peptide" evidence="1">
    <location>
        <begin position="1"/>
        <end position="23"/>
    </location>
</feature>
<dbReference type="InterPro" id="IPR021308">
    <property type="entry name" value="GfcB"/>
</dbReference>
<accession>A0AAN0MLB4</accession>
<dbReference type="RefSeq" id="WP_342077677.1">
    <property type="nucleotide sequence ID" value="NZ_CP151767.2"/>
</dbReference>
<gene>
    <name evidence="2" type="ORF">AABB31_05595</name>
</gene>
<evidence type="ECO:0000256" key="1">
    <source>
        <dbReference type="SAM" id="SignalP"/>
    </source>
</evidence>
<dbReference type="SUPFAM" id="SSF159270">
    <property type="entry name" value="YmcC-like"/>
    <property type="match status" value="1"/>
</dbReference>